<dbReference type="NCBIfam" id="TIGR01245">
    <property type="entry name" value="trpD"/>
    <property type="match status" value="1"/>
</dbReference>
<feature type="binding site" evidence="9">
    <location>
        <position position="121"/>
    </location>
    <ligand>
        <name>5-phospho-alpha-D-ribose 1-diphosphate</name>
        <dbReference type="ChEBI" id="CHEBI:58017"/>
    </ligand>
</feature>
<feature type="binding site" evidence="9">
    <location>
        <position position="81"/>
    </location>
    <ligand>
        <name>5-phospho-alpha-D-ribose 1-diphosphate</name>
        <dbReference type="ChEBI" id="CHEBI:58017"/>
    </ligand>
</feature>
<dbReference type="Gene3D" id="1.20.970.10">
    <property type="entry name" value="Transferase, Pyrimidine Nucleoside Phosphorylase, Chain C"/>
    <property type="match status" value="1"/>
</dbReference>
<dbReference type="Gene3D" id="3.40.1030.10">
    <property type="entry name" value="Nucleoside phosphorylase/phosphoribosyltransferase catalytic domain"/>
    <property type="match status" value="1"/>
</dbReference>
<evidence type="ECO:0000256" key="4">
    <source>
        <dbReference type="ARBA" id="ARBA00022679"/>
    </source>
</evidence>
<dbReference type="InterPro" id="IPR036320">
    <property type="entry name" value="Glycosyl_Trfase_fam3_N_dom_sf"/>
</dbReference>
<dbReference type="Pfam" id="PF00591">
    <property type="entry name" value="Glycos_transf_3"/>
    <property type="match status" value="1"/>
</dbReference>
<feature type="binding site" evidence="9">
    <location>
        <position position="112"/>
    </location>
    <ligand>
        <name>anthranilate</name>
        <dbReference type="ChEBI" id="CHEBI:16567"/>
        <label>1</label>
    </ligand>
</feature>
<keyword evidence="13" id="KW-1185">Reference proteome</keyword>
<comment type="caution">
    <text evidence="12">The sequence shown here is derived from an EMBL/GenBank/DDBJ whole genome shotgun (WGS) entry which is preliminary data.</text>
</comment>
<dbReference type="InterPro" id="IPR017459">
    <property type="entry name" value="Glycosyl_Trfase_fam3_N_dom"/>
</dbReference>
<dbReference type="FunCoup" id="A0A420WL28">
    <property type="interactions" value="394"/>
</dbReference>
<gene>
    <name evidence="9" type="primary">trpD</name>
    <name evidence="12" type="ORF">DES40_0943</name>
</gene>
<dbReference type="SUPFAM" id="SSF47648">
    <property type="entry name" value="Nucleoside phosphorylase/phosphoribosyltransferase N-terminal domain"/>
    <property type="match status" value="1"/>
</dbReference>
<keyword evidence="9" id="KW-0479">Metal-binding</keyword>
<dbReference type="InterPro" id="IPR000312">
    <property type="entry name" value="Glycosyl_Trfase_fam3"/>
</dbReference>
<keyword evidence="9" id="KW-0460">Magnesium</keyword>
<evidence type="ECO:0000256" key="2">
    <source>
        <dbReference type="ARBA" id="ARBA00022605"/>
    </source>
</evidence>
<protein>
    <recommendedName>
        <fullName evidence="9">Anthranilate phosphoribosyltransferase</fullName>
        <ecNumber evidence="9">2.4.2.18</ecNumber>
    </recommendedName>
</protein>
<comment type="cofactor">
    <cofactor evidence="9">
        <name>Mg(2+)</name>
        <dbReference type="ChEBI" id="CHEBI:18420"/>
    </cofactor>
    <text evidence="9">Binds 2 magnesium ions per monomer.</text>
</comment>
<feature type="binding site" evidence="9">
    <location>
        <position position="81"/>
    </location>
    <ligand>
        <name>anthranilate</name>
        <dbReference type="ChEBI" id="CHEBI:16567"/>
        <label>1</label>
    </ligand>
</feature>
<evidence type="ECO:0000256" key="9">
    <source>
        <dbReference type="HAMAP-Rule" id="MF_00211"/>
    </source>
</evidence>
<dbReference type="EMBL" id="RBII01000001">
    <property type="protein sequence ID" value="RKQ71616.1"/>
    <property type="molecule type" value="Genomic_DNA"/>
</dbReference>
<feature type="binding site" evidence="9">
    <location>
        <position position="227"/>
    </location>
    <ligand>
        <name>Mg(2+)</name>
        <dbReference type="ChEBI" id="CHEBI:18420"/>
        <label>2</label>
    </ligand>
</feature>
<keyword evidence="3 9" id="KW-0328">Glycosyltransferase</keyword>
<evidence type="ECO:0000259" key="11">
    <source>
        <dbReference type="Pfam" id="PF02885"/>
    </source>
</evidence>
<evidence type="ECO:0000313" key="12">
    <source>
        <dbReference type="EMBL" id="RKQ71616.1"/>
    </source>
</evidence>
<dbReference type="RefSeq" id="WP_121099379.1">
    <property type="nucleotide sequence ID" value="NZ_RBII01000001.1"/>
</dbReference>
<comment type="similarity">
    <text evidence="8">In the C-terminal section; belongs to the anthranilate phosphoribosyltransferase family.</text>
</comment>
<dbReference type="SUPFAM" id="SSF52418">
    <property type="entry name" value="Nucleoside phosphorylase/phosphoribosyltransferase catalytic domain"/>
    <property type="match status" value="1"/>
</dbReference>
<evidence type="ECO:0000256" key="6">
    <source>
        <dbReference type="ARBA" id="ARBA00023141"/>
    </source>
</evidence>
<comment type="caution">
    <text evidence="9">Lacks conserved residue(s) required for the propagation of feature annotation.</text>
</comment>
<sequence length="337" mass="35058">MSFNTDIFKSFAAGERPNAETFGIALNTILRGEASDMEVSALLLGLEMVGLSSDIIRVGVETMRAHMTPVHIEADIIDIVGTGGTGLHTLSISTASALVCAGAGAKVAKHGNRAASSLTGTADTLSELGVNLAISPEKAAECVDKAGVGFLFAPNHHPAMRHVGPARKALGIRTLFNLLGPMSNPAGAKRMLVGVNNNDWRHLMAEAFAGLSMDHVWIVHGSDGLDEITTTGPTAVSEVKNGTVKELNLSPQSYGISLSTIESLRGGHPAENAQALLSLLDGEHSDYRDIVLLNSAAALMIAGLASDIPQGLDKAISAIDSGLAHQALRKLIEVSHG</sequence>
<reference evidence="12 13" key="1">
    <citation type="submission" date="2018-10" db="EMBL/GenBank/DDBJ databases">
        <title>Genomic Encyclopedia of Type Strains, Phase IV (KMG-IV): sequencing the most valuable type-strain genomes for metagenomic binning, comparative biology and taxonomic classification.</title>
        <authorList>
            <person name="Goeker M."/>
        </authorList>
    </citation>
    <scope>NUCLEOTIDE SEQUENCE [LARGE SCALE GENOMIC DNA]</scope>
    <source>
        <strain evidence="12 13">DSM 22008</strain>
    </source>
</reference>
<evidence type="ECO:0000256" key="7">
    <source>
        <dbReference type="ARBA" id="ARBA00052328"/>
    </source>
</evidence>
<evidence type="ECO:0000256" key="3">
    <source>
        <dbReference type="ARBA" id="ARBA00022676"/>
    </source>
</evidence>
<dbReference type="FunFam" id="3.40.1030.10:FF:000002">
    <property type="entry name" value="Anthranilate phosphoribosyltransferase"/>
    <property type="match status" value="1"/>
</dbReference>
<accession>A0A420WL28</accession>
<dbReference type="GO" id="GO:0000287">
    <property type="term" value="F:magnesium ion binding"/>
    <property type="evidence" value="ECO:0007669"/>
    <property type="project" value="UniProtKB-UniRule"/>
</dbReference>
<keyword evidence="5 9" id="KW-0822">Tryptophan biosynthesis</keyword>
<evidence type="ECO:0000256" key="8">
    <source>
        <dbReference type="ARBA" id="ARBA00061188"/>
    </source>
</evidence>
<comment type="subunit">
    <text evidence="9">Homodimer.</text>
</comment>
<dbReference type="InterPro" id="IPR005940">
    <property type="entry name" value="Anthranilate_Pribosyl_Tfrase"/>
</dbReference>
<dbReference type="GO" id="GO:0004048">
    <property type="term" value="F:anthranilate phosphoribosyltransferase activity"/>
    <property type="evidence" value="ECO:0007669"/>
    <property type="project" value="UniProtKB-UniRule"/>
</dbReference>
<evidence type="ECO:0000259" key="10">
    <source>
        <dbReference type="Pfam" id="PF00591"/>
    </source>
</evidence>
<feature type="domain" description="Glycosyl transferase family 3 N-terminal" evidence="11">
    <location>
        <begin position="6"/>
        <end position="67"/>
    </location>
</feature>
<feature type="binding site" evidence="9">
    <location>
        <position position="227"/>
    </location>
    <ligand>
        <name>Mg(2+)</name>
        <dbReference type="ChEBI" id="CHEBI:18420"/>
        <label>1</label>
    </ligand>
</feature>
<dbReference type="InterPro" id="IPR035902">
    <property type="entry name" value="Nuc_phospho_transferase"/>
</dbReference>
<feature type="binding site" evidence="9">
    <location>
        <position position="93"/>
    </location>
    <ligand>
        <name>Mg(2+)</name>
        <dbReference type="ChEBI" id="CHEBI:18420"/>
        <label>1</label>
    </ligand>
</feature>
<name>A0A420WL28_9PROT</name>
<feature type="binding site" evidence="9">
    <location>
        <begin position="109"/>
        <end position="117"/>
    </location>
    <ligand>
        <name>5-phospho-alpha-D-ribose 1-diphosphate</name>
        <dbReference type="ChEBI" id="CHEBI:58017"/>
    </ligand>
</feature>
<feature type="binding site" evidence="9">
    <location>
        <position position="167"/>
    </location>
    <ligand>
        <name>anthranilate</name>
        <dbReference type="ChEBI" id="CHEBI:16567"/>
        <label>2</label>
    </ligand>
</feature>
<feature type="binding site" evidence="9">
    <location>
        <position position="226"/>
    </location>
    <ligand>
        <name>Mg(2+)</name>
        <dbReference type="ChEBI" id="CHEBI:18420"/>
        <label>2</label>
    </ligand>
</feature>
<dbReference type="EC" id="2.4.2.18" evidence="9"/>
<dbReference type="UniPathway" id="UPA00035">
    <property type="reaction ID" value="UER00041"/>
</dbReference>
<comment type="catalytic activity">
    <reaction evidence="7 9">
        <text>N-(5-phospho-beta-D-ribosyl)anthranilate + diphosphate = 5-phospho-alpha-D-ribose 1-diphosphate + anthranilate</text>
        <dbReference type="Rhea" id="RHEA:11768"/>
        <dbReference type="ChEBI" id="CHEBI:16567"/>
        <dbReference type="ChEBI" id="CHEBI:18277"/>
        <dbReference type="ChEBI" id="CHEBI:33019"/>
        <dbReference type="ChEBI" id="CHEBI:58017"/>
        <dbReference type="EC" id="2.4.2.18"/>
    </reaction>
</comment>
<keyword evidence="4 9" id="KW-0808">Transferase</keyword>
<comment type="similarity">
    <text evidence="9">Belongs to the anthranilate phosphoribosyltransferase family.</text>
</comment>
<evidence type="ECO:0000256" key="1">
    <source>
        <dbReference type="ARBA" id="ARBA00004907"/>
    </source>
</evidence>
<dbReference type="InParanoid" id="A0A420WL28"/>
<dbReference type="PANTHER" id="PTHR43285">
    <property type="entry name" value="ANTHRANILATE PHOSPHORIBOSYLTRANSFERASE"/>
    <property type="match status" value="1"/>
</dbReference>
<dbReference type="GO" id="GO:0000162">
    <property type="term" value="P:L-tryptophan biosynthetic process"/>
    <property type="evidence" value="ECO:0007669"/>
    <property type="project" value="UniProtKB-UniRule"/>
</dbReference>
<dbReference type="Proteomes" id="UP000282211">
    <property type="component" value="Unassembled WGS sequence"/>
</dbReference>
<comment type="function">
    <text evidence="9">Catalyzes the transfer of the phosphoribosyl group of 5-phosphorylribose-1-pyrophosphate (PRPP) to anthranilate to yield N-(5'-phosphoribosyl)-anthranilate (PRA).</text>
</comment>
<feature type="binding site" evidence="9">
    <location>
        <position position="89"/>
    </location>
    <ligand>
        <name>5-phospho-alpha-D-ribose 1-diphosphate</name>
        <dbReference type="ChEBI" id="CHEBI:58017"/>
    </ligand>
</feature>
<dbReference type="AlphaFoldDB" id="A0A420WL28"/>
<proteinExistence type="inferred from homology"/>
<dbReference type="OrthoDB" id="9806430at2"/>
<dbReference type="Pfam" id="PF02885">
    <property type="entry name" value="Glycos_trans_3N"/>
    <property type="match status" value="1"/>
</dbReference>
<evidence type="ECO:0000313" key="13">
    <source>
        <dbReference type="Proteomes" id="UP000282211"/>
    </source>
</evidence>
<feature type="domain" description="Glycosyl transferase family 3" evidence="10">
    <location>
        <begin position="74"/>
        <end position="324"/>
    </location>
</feature>
<dbReference type="HAMAP" id="MF_00211">
    <property type="entry name" value="TrpD"/>
    <property type="match status" value="1"/>
</dbReference>
<evidence type="ECO:0000256" key="5">
    <source>
        <dbReference type="ARBA" id="ARBA00022822"/>
    </source>
</evidence>
<organism evidence="12 13">
    <name type="scientific">Litorimonas taeanensis</name>
    <dbReference type="NCBI Taxonomy" id="568099"/>
    <lineage>
        <taxon>Bacteria</taxon>
        <taxon>Pseudomonadati</taxon>
        <taxon>Pseudomonadota</taxon>
        <taxon>Alphaproteobacteria</taxon>
        <taxon>Maricaulales</taxon>
        <taxon>Robiginitomaculaceae</taxon>
    </lineage>
</organism>
<comment type="pathway">
    <text evidence="1 9">Amino-acid biosynthesis; L-tryptophan biosynthesis; L-tryptophan from chorismate: step 2/5.</text>
</comment>
<keyword evidence="6 9" id="KW-0057">Aromatic amino acid biosynthesis</keyword>
<dbReference type="GO" id="GO:0005829">
    <property type="term" value="C:cytosol"/>
    <property type="evidence" value="ECO:0007669"/>
    <property type="project" value="TreeGrafter"/>
</dbReference>
<keyword evidence="2 9" id="KW-0028">Amino-acid biosynthesis</keyword>
<dbReference type="PANTHER" id="PTHR43285:SF2">
    <property type="entry name" value="ANTHRANILATE PHOSPHORIBOSYLTRANSFERASE"/>
    <property type="match status" value="1"/>
</dbReference>